<feature type="compositionally biased region" description="Basic and acidic residues" evidence="6">
    <location>
        <begin position="181"/>
        <end position="214"/>
    </location>
</feature>
<organism evidence="9 10">
    <name type="scientific">Nyssa sinensis</name>
    <dbReference type="NCBI Taxonomy" id="561372"/>
    <lineage>
        <taxon>Eukaryota</taxon>
        <taxon>Viridiplantae</taxon>
        <taxon>Streptophyta</taxon>
        <taxon>Embryophyta</taxon>
        <taxon>Tracheophyta</taxon>
        <taxon>Spermatophyta</taxon>
        <taxon>Magnoliopsida</taxon>
        <taxon>eudicotyledons</taxon>
        <taxon>Gunneridae</taxon>
        <taxon>Pentapetalae</taxon>
        <taxon>asterids</taxon>
        <taxon>Cornales</taxon>
        <taxon>Nyssaceae</taxon>
        <taxon>Nyssa</taxon>
    </lineage>
</organism>
<keyword evidence="7" id="KW-0472">Membrane</keyword>
<feature type="compositionally biased region" description="Basic and acidic residues" evidence="6">
    <location>
        <begin position="265"/>
        <end position="283"/>
    </location>
</feature>
<keyword evidence="2" id="KW-1003">Cell membrane</keyword>
<dbReference type="InterPro" id="IPR008978">
    <property type="entry name" value="HSP20-like_chaperone"/>
</dbReference>
<comment type="subcellular location">
    <subcellularLocation>
        <location evidence="1">Cell membrane</location>
        <topology evidence="1">Single-pass membrane protein</topology>
    </subcellularLocation>
</comment>
<evidence type="ECO:0000256" key="4">
    <source>
        <dbReference type="PROSITE-ProRule" id="PRU00285"/>
    </source>
</evidence>
<dbReference type="GO" id="GO:0005886">
    <property type="term" value="C:plasma membrane"/>
    <property type="evidence" value="ECO:0007669"/>
    <property type="project" value="UniProtKB-SubCell"/>
</dbReference>
<dbReference type="GO" id="GO:0034605">
    <property type="term" value="P:cellular response to heat"/>
    <property type="evidence" value="ECO:0007669"/>
    <property type="project" value="TreeGrafter"/>
</dbReference>
<keyword evidence="10" id="KW-1185">Reference proteome</keyword>
<evidence type="ECO:0000256" key="3">
    <source>
        <dbReference type="ARBA" id="ARBA00022821"/>
    </source>
</evidence>
<gene>
    <name evidence="9" type="ORF">F0562_002690</name>
</gene>
<proteinExistence type="inferred from homology"/>
<dbReference type="SUPFAM" id="SSF49764">
    <property type="entry name" value="HSP20-like chaperones"/>
    <property type="match status" value="1"/>
</dbReference>
<evidence type="ECO:0000313" key="10">
    <source>
        <dbReference type="Proteomes" id="UP000325577"/>
    </source>
</evidence>
<feature type="compositionally biased region" description="Polar residues" evidence="6">
    <location>
        <begin position="311"/>
        <end position="327"/>
    </location>
</feature>
<keyword evidence="3" id="KW-0611">Plant defense</keyword>
<dbReference type="Pfam" id="PF00011">
    <property type="entry name" value="HSP20"/>
    <property type="match status" value="1"/>
</dbReference>
<evidence type="ECO:0000256" key="5">
    <source>
        <dbReference type="RuleBase" id="RU003616"/>
    </source>
</evidence>
<feature type="compositionally biased region" description="Basic and acidic residues" evidence="6">
    <location>
        <begin position="294"/>
        <end position="310"/>
    </location>
</feature>
<reference evidence="9 10" key="1">
    <citation type="submission" date="2019-09" db="EMBL/GenBank/DDBJ databases">
        <title>A chromosome-level genome assembly of the Chinese tupelo Nyssa sinensis.</title>
        <authorList>
            <person name="Yang X."/>
            <person name="Kang M."/>
            <person name="Yang Y."/>
            <person name="Xiong H."/>
            <person name="Wang M."/>
            <person name="Zhang Z."/>
            <person name="Wang Z."/>
            <person name="Wu H."/>
            <person name="Ma T."/>
            <person name="Liu J."/>
            <person name="Xi Z."/>
        </authorList>
    </citation>
    <scope>NUCLEOTIDE SEQUENCE [LARGE SCALE GENOMIC DNA]</scope>
    <source>
        <strain evidence="9">J267</strain>
        <tissue evidence="9">Leaf</tissue>
    </source>
</reference>
<dbReference type="Proteomes" id="UP000325577">
    <property type="component" value="Linkage Group LG1"/>
</dbReference>
<sequence>MELELGLKITKVLEDFASAELLIAKDQAGPLFLSRETNTMFVLNVHLKGFKRENIKIEINEDGTRITISGEKPVKEMVMMGWKVIKNKIENRGFRKAFKIPNGVDLDKIKGKFDEEESYLTISMPKLVKGVMVGAEIEEVKEDEVAGGGSETMQIVPNGDADKEKTLQQGAGEREEDPDETQGKENHDLEEKLKKEGQERESTKPKTGLEENNHGTDSVKSIVEERTSDETPRAEGKVQGGIEEVREPKGGQELHQTKTSLLKQPTDKDQHDKDQEVHGKEEIQEGNEVVELPKQARDIESSGMKREKNISDGSPQSENPPTKSSKLSAPVVAGSAFVVSLIVLAFHLFRNQNKSSNIRAKKQ</sequence>
<dbReference type="GO" id="GO:0006952">
    <property type="term" value="P:defense response"/>
    <property type="evidence" value="ECO:0007669"/>
    <property type="project" value="UniProtKB-KW"/>
</dbReference>
<feature type="compositionally biased region" description="Basic and acidic residues" evidence="6">
    <location>
        <begin position="222"/>
        <end position="236"/>
    </location>
</feature>
<protein>
    <recommendedName>
        <fullName evidence="8">SHSP domain-containing protein</fullName>
    </recommendedName>
</protein>
<dbReference type="PANTHER" id="PTHR43670:SF34">
    <property type="entry name" value="HSP20-LIKE CHAPERONES SUPERFAMILY PROTEIN"/>
    <property type="match status" value="1"/>
</dbReference>
<feature type="domain" description="SHSP" evidence="8">
    <location>
        <begin position="23"/>
        <end position="143"/>
    </location>
</feature>
<dbReference type="OrthoDB" id="1920188at2759"/>
<comment type="similarity">
    <text evidence="4 5">Belongs to the small heat shock protein (HSP20) family.</text>
</comment>
<evidence type="ECO:0000256" key="6">
    <source>
        <dbReference type="SAM" id="MobiDB-lite"/>
    </source>
</evidence>
<feature type="compositionally biased region" description="Basic and acidic residues" evidence="6">
    <location>
        <begin position="243"/>
        <end position="256"/>
    </location>
</feature>
<accession>A0A5J5BZ62</accession>
<feature type="transmembrane region" description="Helical" evidence="7">
    <location>
        <begin position="327"/>
        <end position="349"/>
    </location>
</feature>
<dbReference type="PANTHER" id="PTHR43670">
    <property type="entry name" value="HEAT SHOCK PROTEIN 26"/>
    <property type="match status" value="1"/>
</dbReference>
<dbReference type="AlphaFoldDB" id="A0A5J5BZ62"/>
<keyword evidence="7" id="KW-0812">Transmembrane</keyword>
<evidence type="ECO:0000256" key="7">
    <source>
        <dbReference type="SAM" id="Phobius"/>
    </source>
</evidence>
<dbReference type="EMBL" id="CM018032">
    <property type="protein sequence ID" value="KAA8546571.1"/>
    <property type="molecule type" value="Genomic_DNA"/>
</dbReference>
<evidence type="ECO:0000313" key="9">
    <source>
        <dbReference type="EMBL" id="KAA8546571.1"/>
    </source>
</evidence>
<dbReference type="Gene3D" id="2.60.40.790">
    <property type="match status" value="1"/>
</dbReference>
<name>A0A5J5BZ62_9ASTE</name>
<evidence type="ECO:0000256" key="2">
    <source>
        <dbReference type="ARBA" id="ARBA00022475"/>
    </source>
</evidence>
<evidence type="ECO:0000256" key="1">
    <source>
        <dbReference type="ARBA" id="ARBA00004162"/>
    </source>
</evidence>
<dbReference type="CDD" id="cd06464">
    <property type="entry name" value="ACD_sHsps-like"/>
    <property type="match status" value="1"/>
</dbReference>
<dbReference type="PROSITE" id="PS01031">
    <property type="entry name" value="SHSP"/>
    <property type="match status" value="1"/>
</dbReference>
<dbReference type="InterPro" id="IPR002068">
    <property type="entry name" value="A-crystallin/Hsp20_dom"/>
</dbReference>
<feature type="region of interest" description="Disordered" evidence="6">
    <location>
        <begin position="142"/>
        <end position="329"/>
    </location>
</feature>
<evidence type="ECO:0000259" key="8">
    <source>
        <dbReference type="PROSITE" id="PS01031"/>
    </source>
</evidence>
<keyword evidence="7" id="KW-1133">Transmembrane helix</keyword>